<evidence type="ECO:0000256" key="1">
    <source>
        <dbReference type="ARBA" id="ARBA00004193"/>
    </source>
</evidence>
<dbReference type="Gene3D" id="3.40.50.1980">
    <property type="entry name" value="Nitrogenase molybdenum iron protein domain"/>
    <property type="match status" value="2"/>
</dbReference>
<keyword evidence="6" id="KW-1185">Reference proteome</keyword>
<dbReference type="GO" id="GO:0030288">
    <property type="term" value="C:outer membrane-bounded periplasmic space"/>
    <property type="evidence" value="ECO:0007669"/>
    <property type="project" value="TreeGrafter"/>
</dbReference>
<organism evidence="5 6">
    <name type="scientific">Priestia filamentosa</name>
    <dbReference type="NCBI Taxonomy" id="1402861"/>
    <lineage>
        <taxon>Bacteria</taxon>
        <taxon>Bacillati</taxon>
        <taxon>Bacillota</taxon>
        <taxon>Bacilli</taxon>
        <taxon>Bacillales</taxon>
        <taxon>Bacillaceae</taxon>
        <taxon>Priestia</taxon>
    </lineage>
</organism>
<keyword evidence="3" id="KW-0813">Transport</keyword>
<dbReference type="EMBL" id="CP011974">
    <property type="protein sequence ID" value="AKO94915.1"/>
    <property type="molecule type" value="Genomic_DNA"/>
</dbReference>
<evidence type="ECO:0000256" key="4">
    <source>
        <dbReference type="ARBA" id="ARBA00022729"/>
    </source>
</evidence>
<dbReference type="PANTHER" id="PTHR30532">
    <property type="entry name" value="IRON III DICITRATE-BINDING PERIPLASMIC PROTEIN"/>
    <property type="match status" value="1"/>
</dbReference>
<dbReference type="CDD" id="cd01138">
    <property type="entry name" value="FeuA"/>
    <property type="match status" value="1"/>
</dbReference>
<dbReference type="Pfam" id="PF01497">
    <property type="entry name" value="Peripla_BP_2"/>
    <property type="match status" value="1"/>
</dbReference>
<dbReference type="SUPFAM" id="SSF53807">
    <property type="entry name" value="Helical backbone' metal receptor"/>
    <property type="match status" value="1"/>
</dbReference>
<comment type="subcellular location">
    <subcellularLocation>
        <location evidence="1">Cell membrane</location>
        <topology evidence="1">Lipid-anchor</topology>
    </subcellularLocation>
</comment>
<dbReference type="PROSITE" id="PS51257">
    <property type="entry name" value="PROKAR_LIPOPROTEIN"/>
    <property type="match status" value="1"/>
</dbReference>
<proteinExistence type="inferred from homology"/>
<name>A0A0H4KMX2_9BACI</name>
<evidence type="ECO:0000313" key="5">
    <source>
        <dbReference type="EMBL" id="AKO94915.1"/>
    </source>
</evidence>
<comment type="similarity">
    <text evidence="2">Belongs to the bacterial solute-binding protein 8 family.</text>
</comment>
<dbReference type="Proteomes" id="UP000036202">
    <property type="component" value="Chromosome"/>
</dbReference>
<dbReference type="AlphaFoldDB" id="A0A0H4KMX2"/>
<protein>
    <submittedName>
        <fullName evidence="5">ABC transporter substrate-binding protein</fullName>
    </submittedName>
</protein>
<dbReference type="GO" id="GO:1901678">
    <property type="term" value="P:iron coordination entity transport"/>
    <property type="evidence" value="ECO:0007669"/>
    <property type="project" value="UniProtKB-ARBA"/>
</dbReference>
<sequence length="315" mass="34355">MKLFALLTGLVVFSLALAACGNNEEKSSSKSEDSAKERTVTDAMGHEVTIPENPKRVLASYLEDNLVALGVTPVAQWSVKDGKSTQEYLSSSLKDVPTIPSELPLEAVASYKPDLIILDSPDLAEGGKYEQYAKIAPTYVIGTEQNNDWRKELTTVGELLNKSDEAKKALKEYDQKVKEAKSELEEKASDESAAALWLVGGKFFMVSDNLSSGAVIYGDLGIKEPNVVKEVSSKGDANWLPVSLEKLAQLDADHIFLINSDKESGSKALEDPLWKNIPAVKNGNVHEYGQDASWLYTGTIANKQIVDNVVKDMTK</sequence>
<dbReference type="PATRIC" id="fig|135735.6.peg.226"/>
<keyword evidence="4" id="KW-0732">Signal</keyword>
<dbReference type="InterPro" id="IPR002491">
    <property type="entry name" value="ABC_transptr_periplasmic_BD"/>
</dbReference>
<dbReference type="PROSITE" id="PS50983">
    <property type="entry name" value="FE_B12_PBP"/>
    <property type="match status" value="1"/>
</dbReference>
<dbReference type="PANTHER" id="PTHR30532:SF29">
    <property type="entry name" value="FE(3+) DICITRATE-BINDING PERIPLASMIC PROTEIN"/>
    <property type="match status" value="1"/>
</dbReference>
<dbReference type="RefSeq" id="WP_040059923.1">
    <property type="nucleotide sequence ID" value="NZ_CP115914.1"/>
</dbReference>
<evidence type="ECO:0000313" key="6">
    <source>
        <dbReference type="Proteomes" id="UP000036202"/>
    </source>
</evidence>
<dbReference type="GeneID" id="93703944"/>
<evidence type="ECO:0000256" key="2">
    <source>
        <dbReference type="ARBA" id="ARBA00008814"/>
    </source>
</evidence>
<reference evidence="5 6" key="1">
    <citation type="journal article" date="2015" name="PLoS ONE">
        <title>Genome Sequence of Bacillus endophyticus and Analysis of Its Companion Mechanism in the Ketogulonigenium vulgare-Bacillus Strain Consortium.</title>
        <authorList>
            <person name="Jia N."/>
            <person name="Du J."/>
            <person name="Ding M.Z."/>
            <person name="Gao F."/>
            <person name="Yuan Y.J."/>
        </authorList>
    </citation>
    <scope>NUCLEOTIDE SEQUENCE [LARGE SCALE GENOMIC DNA]</scope>
    <source>
        <strain evidence="5 6">Hbe603</strain>
    </source>
</reference>
<accession>A0A0H4KMX2</accession>
<dbReference type="InterPro" id="IPR051313">
    <property type="entry name" value="Bact_iron-sidero_bind"/>
</dbReference>
<dbReference type="GO" id="GO:0005886">
    <property type="term" value="C:plasma membrane"/>
    <property type="evidence" value="ECO:0007669"/>
    <property type="project" value="UniProtKB-SubCell"/>
</dbReference>
<accession>A0A231S1Y0</accession>
<reference evidence="6" key="2">
    <citation type="submission" date="2015-06" db="EMBL/GenBank/DDBJ databases">
        <title>Genome Sequence of Bacillus endophyticus and Analysis of its Companion Mechanism in the Ketogulonigenium vulgare-Bacillus strain Consortium.</title>
        <authorList>
            <person name="Jia N."/>
            <person name="Du J."/>
            <person name="Ding M.-Z."/>
            <person name="Gao F."/>
            <person name="Yuan Y.-J."/>
        </authorList>
    </citation>
    <scope>NUCLEOTIDE SEQUENCE [LARGE SCALE GENOMIC DNA]</scope>
    <source>
        <strain evidence="6">Hbe603</strain>
    </source>
</reference>
<evidence type="ECO:0000256" key="3">
    <source>
        <dbReference type="ARBA" id="ARBA00022448"/>
    </source>
</evidence>
<dbReference type="KEGG" id="beo:BEH_01260"/>
<gene>
    <name evidence="5" type="ORF">BEH_01260</name>
</gene>